<reference evidence="8" key="1">
    <citation type="submission" date="2025-08" db="UniProtKB">
        <authorList>
            <consortium name="RefSeq"/>
        </authorList>
    </citation>
    <scope>IDENTIFICATION</scope>
    <source>
        <tissue evidence="8">Leaves</tissue>
    </source>
</reference>
<dbReference type="InterPro" id="IPR044295">
    <property type="entry name" value="BIM1/2/3"/>
</dbReference>
<dbReference type="PANTHER" id="PTHR46412">
    <property type="entry name" value="BES1-INTERACTING MYC-LIKE PROTEIN"/>
    <property type="match status" value="1"/>
</dbReference>
<dbReference type="SUPFAM" id="SSF47459">
    <property type="entry name" value="HLH, helix-loop-helix DNA-binding domain"/>
    <property type="match status" value="1"/>
</dbReference>
<sequence length="565" mass="62198">MEHPQPRPSKTEGRKPTHDFLSLYSRSDVQEDPSPPSQGGYLKTHDFLQPLERIGKTGAKEESVVEISAVERPPPPAPPPLDEQILPGGIGTYSISHISCFNQTSVPKPDGSIYTVARAGSSDWNDENSNCSTSYTASGFTLWEESHALKKGKKRKENMGEKPAVREAGPKLRQRTKVEGPSQSSTNNHHRNSFSSLSSSEAMEQNNKSFVDVITSAKGITLEDDLDDEEEAFVPKKEPSAVVATTHEGELKVKVDGKISDQKANTPRSKHSATEQRRRSKINDRFQMLRELIPLSDQKRDKASFLFEVIEYIQFLQEKVEKYEGAYQGWNHEPAKLMPWRNNHRQAESHVDQSRVSGSAPALMFAGRFDKKTISVSPTFAGSEKKPIEPDISAATTFKQMDHHPGITNQAVTLPLSPEPSFFTTVKSSAAVHEILSKLASDAENILSQPQPRLCETRSGTNGGITTSDKLKEQELTVEGGTISISSVYSQRLLSTLTQALQNSGVDLSRASISVQIELGKRSNSRVSAIKDIGVPSGKQGTTCTRVANDEDSDRDFKKLKTGKT</sequence>
<name>A0A2I4E6D6_JUGRE</name>
<dbReference type="CDD" id="cd11453">
    <property type="entry name" value="bHLH_AtBIM_like"/>
    <property type="match status" value="1"/>
</dbReference>
<keyword evidence="5" id="KW-0539">Nucleus</keyword>
<dbReference type="Pfam" id="PF00010">
    <property type="entry name" value="HLH"/>
    <property type="match status" value="1"/>
</dbReference>
<feature type="region of interest" description="Disordered" evidence="6">
    <location>
        <begin position="257"/>
        <end position="279"/>
    </location>
</feature>
<evidence type="ECO:0000313" key="7">
    <source>
        <dbReference type="Proteomes" id="UP000235220"/>
    </source>
</evidence>
<gene>
    <name evidence="8" type="primary">LOC108986693</name>
</gene>
<dbReference type="GO" id="GO:0003700">
    <property type="term" value="F:DNA-binding transcription factor activity"/>
    <property type="evidence" value="ECO:0007669"/>
    <property type="project" value="InterPro"/>
</dbReference>
<dbReference type="GO" id="GO:0006351">
    <property type="term" value="P:DNA-templated transcription"/>
    <property type="evidence" value="ECO:0007669"/>
    <property type="project" value="InterPro"/>
</dbReference>
<dbReference type="Gene3D" id="4.10.280.10">
    <property type="entry name" value="Helix-loop-helix DNA-binding domain"/>
    <property type="match status" value="1"/>
</dbReference>
<dbReference type="GO" id="GO:0003677">
    <property type="term" value="F:DNA binding"/>
    <property type="evidence" value="ECO:0007669"/>
    <property type="project" value="UniProtKB-KW"/>
</dbReference>
<dbReference type="FunFam" id="4.10.280.10:FF:000093">
    <property type="entry name" value="BHLH domain class transcription factor"/>
    <property type="match status" value="1"/>
</dbReference>
<comment type="subcellular location">
    <subcellularLocation>
        <location evidence="1">Nucleus</location>
    </subcellularLocation>
</comment>
<evidence type="ECO:0000256" key="2">
    <source>
        <dbReference type="ARBA" id="ARBA00023015"/>
    </source>
</evidence>
<dbReference type="PROSITE" id="PS50888">
    <property type="entry name" value="BHLH"/>
    <property type="match status" value="1"/>
</dbReference>
<evidence type="ECO:0000256" key="3">
    <source>
        <dbReference type="ARBA" id="ARBA00023125"/>
    </source>
</evidence>
<dbReference type="SMART" id="SM00353">
    <property type="entry name" value="HLH"/>
    <property type="match status" value="1"/>
</dbReference>
<feature type="region of interest" description="Disordered" evidence="6">
    <location>
        <begin position="1"/>
        <end position="88"/>
    </location>
</feature>
<evidence type="ECO:0000256" key="4">
    <source>
        <dbReference type="ARBA" id="ARBA00023163"/>
    </source>
</evidence>
<keyword evidence="3" id="KW-0238">DNA-binding</keyword>
<evidence type="ECO:0000256" key="1">
    <source>
        <dbReference type="ARBA" id="ARBA00004123"/>
    </source>
</evidence>
<evidence type="ECO:0000313" key="8">
    <source>
        <dbReference type="RefSeq" id="XP_018814943.1"/>
    </source>
</evidence>
<dbReference type="PANTHER" id="PTHR46412:SF3">
    <property type="entry name" value="TRANSCRIPTION FACTOR BIM1"/>
    <property type="match status" value="1"/>
</dbReference>
<keyword evidence="7" id="KW-1185">Reference proteome</keyword>
<feature type="compositionally biased region" description="Basic and acidic residues" evidence="6">
    <location>
        <begin position="1"/>
        <end position="18"/>
    </location>
</feature>
<feature type="compositionally biased region" description="Pro residues" evidence="6">
    <location>
        <begin position="72"/>
        <end position="81"/>
    </location>
</feature>
<dbReference type="Gramene" id="Jr15_09020_p1">
    <property type="protein sequence ID" value="cds.Jr15_09020_p1"/>
    <property type="gene ID" value="Jr15_09020"/>
</dbReference>
<dbReference type="Proteomes" id="UP000235220">
    <property type="component" value="Chromosome 15"/>
</dbReference>
<protein>
    <submittedName>
        <fullName evidence="8">Transcription factor BIM1-like isoform X2</fullName>
    </submittedName>
</protein>
<dbReference type="InterPro" id="IPR011598">
    <property type="entry name" value="bHLH_dom"/>
</dbReference>
<dbReference type="AlphaFoldDB" id="A0A2I4E6D6"/>
<evidence type="ECO:0000256" key="6">
    <source>
        <dbReference type="SAM" id="MobiDB-lite"/>
    </source>
</evidence>
<feature type="region of interest" description="Disordered" evidence="6">
    <location>
        <begin position="149"/>
        <end position="201"/>
    </location>
</feature>
<feature type="compositionally biased region" description="Basic and acidic residues" evidence="6">
    <location>
        <begin position="157"/>
        <end position="170"/>
    </location>
</feature>
<dbReference type="RefSeq" id="XP_018814943.1">
    <property type="nucleotide sequence ID" value="XM_018959398.1"/>
</dbReference>
<dbReference type="GO" id="GO:0046983">
    <property type="term" value="F:protein dimerization activity"/>
    <property type="evidence" value="ECO:0007669"/>
    <property type="project" value="InterPro"/>
</dbReference>
<organism evidence="7 8">
    <name type="scientific">Juglans regia</name>
    <name type="common">English walnut</name>
    <dbReference type="NCBI Taxonomy" id="51240"/>
    <lineage>
        <taxon>Eukaryota</taxon>
        <taxon>Viridiplantae</taxon>
        <taxon>Streptophyta</taxon>
        <taxon>Embryophyta</taxon>
        <taxon>Tracheophyta</taxon>
        <taxon>Spermatophyta</taxon>
        <taxon>Magnoliopsida</taxon>
        <taxon>eudicotyledons</taxon>
        <taxon>Gunneridae</taxon>
        <taxon>Pentapetalae</taxon>
        <taxon>rosids</taxon>
        <taxon>fabids</taxon>
        <taxon>Fagales</taxon>
        <taxon>Juglandaceae</taxon>
        <taxon>Juglans</taxon>
    </lineage>
</organism>
<feature type="region of interest" description="Disordered" evidence="6">
    <location>
        <begin position="531"/>
        <end position="565"/>
    </location>
</feature>
<dbReference type="InterPro" id="IPR036638">
    <property type="entry name" value="HLH_DNA-bd_sf"/>
</dbReference>
<evidence type="ECO:0000256" key="5">
    <source>
        <dbReference type="ARBA" id="ARBA00023242"/>
    </source>
</evidence>
<accession>A0A2I4E6D6</accession>
<dbReference type="GO" id="GO:0005634">
    <property type="term" value="C:nucleus"/>
    <property type="evidence" value="ECO:0007669"/>
    <property type="project" value="UniProtKB-SubCell"/>
</dbReference>
<proteinExistence type="predicted"/>
<dbReference type="GeneID" id="108986693"/>
<keyword evidence="2" id="KW-0805">Transcription regulation</keyword>
<dbReference type="OrthoDB" id="690068at2759"/>
<feature type="compositionally biased region" description="Basic and acidic residues" evidence="6">
    <location>
        <begin position="53"/>
        <end position="63"/>
    </location>
</feature>
<keyword evidence="4" id="KW-0804">Transcription</keyword>